<comment type="caution">
    <text evidence="2">The sequence shown here is derived from an EMBL/GenBank/DDBJ whole genome shotgun (WGS) entry which is preliminary data.</text>
</comment>
<reference evidence="2 3" key="1">
    <citation type="submission" date="2016-12" db="EMBL/GenBank/DDBJ databases">
        <title>Domibacillus antri genome sequencing.</title>
        <authorList>
            <person name="Verma A."/>
            <person name="Krishnamurthi S."/>
        </authorList>
    </citation>
    <scope>NUCLEOTIDE SEQUENCE [LARGE SCALE GENOMIC DNA]</scope>
    <source>
        <strain evidence="2 3">XD80</strain>
    </source>
</reference>
<dbReference type="STRING" id="1714264.BTO30_09050"/>
<keyword evidence="1" id="KW-1133">Transmembrane helix</keyword>
<dbReference type="Proteomes" id="UP000185568">
    <property type="component" value="Unassembled WGS sequence"/>
</dbReference>
<proteinExistence type="predicted"/>
<accession>A0A1Q8Q599</accession>
<protein>
    <submittedName>
        <fullName evidence="2">Uncharacterized protein</fullName>
    </submittedName>
</protein>
<evidence type="ECO:0000313" key="2">
    <source>
        <dbReference type="EMBL" id="OLN22451.1"/>
    </source>
</evidence>
<dbReference type="AlphaFoldDB" id="A0A1Q8Q599"/>
<keyword evidence="3" id="KW-1185">Reference proteome</keyword>
<evidence type="ECO:0000313" key="3">
    <source>
        <dbReference type="Proteomes" id="UP000185568"/>
    </source>
</evidence>
<keyword evidence="1" id="KW-0812">Transmembrane</keyword>
<dbReference type="EMBL" id="MSDU01000017">
    <property type="protein sequence ID" value="OLN22451.1"/>
    <property type="molecule type" value="Genomic_DNA"/>
</dbReference>
<feature type="transmembrane region" description="Helical" evidence="1">
    <location>
        <begin position="40"/>
        <end position="61"/>
    </location>
</feature>
<evidence type="ECO:0000256" key="1">
    <source>
        <dbReference type="SAM" id="Phobius"/>
    </source>
</evidence>
<keyword evidence="1" id="KW-0472">Membrane</keyword>
<organism evidence="2 3">
    <name type="scientific">Domibacillus antri</name>
    <dbReference type="NCBI Taxonomy" id="1714264"/>
    <lineage>
        <taxon>Bacteria</taxon>
        <taxon>Bacillati</taxon>
        <taxon>Bacillota</taxon>
        <taxon>Bacilli</taxon>
        <taxon>Bacillales</taxon>
        <taxon>Bacillaceae</taxon>
        <taxon>Domibacillus</taxon>
    </lineage>
</organism>
<sequence>MKKLSNFIVPLFFIVFGIACLTMSSTAFHTHNPLHHLLESLLGICLFLCIPVMLGIVYMWFKKRKK</sequence>
<dbReference type="PROSITE" id="PS51257">
    <property type="entry name" value="PROKAR_LIPOPROTEIN"/>
    <property type="match status" value="1"/>
</dbReference>
<name>A0A1Q8Q599_9BACI</name>
<gene>
    <name evidence="2" type="ORF">BTO30_09050</name>
</gene>
<feature type="transmembrane region" description="Helical" evidence="1">
    <location>
        <begin position="7"/>
        <end position="28"/>
    </location>
</feature>